<dbReference type="PANTHER" id="PTHR23065:SF54">
    <property type="entry name" value="SUPPRESSOR OF YEAST PROFILIN DELETION"/>
    <property type="match status" value="1"/>
</dbReference>
<evidence type="ECO:0000259" key="5">
    <source>
        <dbReference type="PROSITE" id="PS51741"/>
    </source>
</evidence>
<evidence type="ECO:0000256" key="2">
    <source>
        <dbReference type="PROSITE-ProRule" id="PRU01077"/>
    </source>
</evidence>
<keyword evidence="7" id="KW-1185">Reference proteome</keyword>
<evidence type="ECO:0000256" key="1">
    <source>
        <dbReference type="ARBA" id="ARBA00022583"/>
    </source>
</evidence>
<dbReference type="EMBL" id="CABVLU010000004">
    <property type="protein sequence ID" value="VVT57295.1"/>
    <property type="molecule type" value="Genomic_DNA"/>
</dbReference>
<feature type="compositionally biased region" description="Polar residues" evidence="3">
    <location>
        <begin position="363"/>
        <end position="374"/>
    </location>
</feature>
<dbReference type="Pfam" id="PF00611">
    <property type="entry name" value="FCH"/>
    <property type="match status" value="1"/>
</dbReference>
<evidence type="ECO:0000256" key="3">
    <source>
        <dbReference type="SAM" id="MobiDB-lite"/>
    </source>
</evidence>
<dbReference type="SUPFAM" id="SSF103657">
    <property type="entry name" value="BAR/IMD domain-like"/>
    <property type="match status" value="1"/>
</dbReference>
<dbReference type="GO" id="GO:0006897">
    <property type="term" value="P:endocytosis"/>
    <property type="evidence" value="ECO:0007669"/>
    <property type="project" value="UniProtKB-KW"/>
</dbReference>
<dbReference type="GO" id="GO:0032185">
    <property type="term" value="P:septin cytoskeleton organization"/>
    <property type="evidence" value="ECO:0007669"/>
    <property type="project" value="TreeGrafter"/>
</dbReference>
<dbReference type="OrthoDB" id="331602at2759"/>
<feature type="domain" description="F-BAR" evidence="5">
    <location>
        <begin position="5"/>
        <end position="146"/>
    </location>
</feature>
<dbReference type="InterPro" id="IPR018808">
    <property type="entry name" value="Muniscin_C"/>
</dbReference>
<accession>A0A5E8C2Z9</accession>
<dbReference type="PROSITE" id="PS51741">
    <property type="entry name" value="F_BAR"/>
    <property type="match status" value="1"/>
</dbReference>
<evidence type="ECO:0000313" key="7">
    <source>
        <dbReference type="Proteomes" id="UP000398389"/>
    </source>
</evidence>
<dbReference type="GO" id="GO:0032153">
    <property type="term" value="C:cell division site"/>
    <property type="evidence" value="ECO:0007669"/>
    <property type="project" value="TreeGrafter"/>
</dbReference>
<dbReference type="PROSITE" id="PS51072">
    <property type="entry name" value="MHD"/>
    <property type="match status" value="1"/>
</dbReference>
<dbReference type="InterPro" id="IPR027267">
    <property type="entry name" value="AH/BAR_dom_sf"/>
</dbReference>
<dbReference type="InterPro" id="IPR001060">
    <property type="entry name" value="FCH_dom"/>
</dbReference>
<evidence type="ECO:0000259" key="4">
    <source>
        <dbReference type="PROSITE" id="PS51072"/>
    </source>
</evidence>
<protein>
    <recommendedName>
        <fullName evidence="8">MHD domain-containing protein</fullName>
    </recommendedName>
</protein>
<dbReference type="Pfam" id="PF10291">
    <property type="entry name" value="muHD"/>
    <property type="match status" value="1"/>
</dbReference>
<evidence type="ECO:0008006" key="8">
    <source>
        <dbReference type="Google" id="ProtNLM"/>
    </source>
</evidence>
<organism evidence="6 7">
    <name type="scientific">Magnusiomyces paraingens</name>
    <dbReference type="NCBI Taxonomy" id="2606893"/>
    <lineage>
        <taxon>Eukaryota</taxon>
        <taxon>Fungi</taxon>
        <taxon>Dikarya</taxon>
        <taxon>Ascomycota</taxon>
        <taxon>Saccharomycotina</taxon>
        <taxon>Dipodascomycetes</taxon>
        <taxon>Dipodascales</taxon>
        <taxon>Dipodascaceae</taxon>
        <taxon>Magnusiomyces</taxon>
    </lineage>
</organism>
<dbReference type="Gene3D" id="1.20.1270.60">
    <property type="entry name" value="Arfaptin homology (AH) domain/BAR domain"/>
    <property type="match status" value="1"/>
</dbReference>
<dbReference type="Proteomes" id="UP000398389">
    <property type="component" value="Unassembled WGS sequence"/>
</dbReference>
<dbReference type="GO" id="GO:0005886">
    <property type="term" value="C:plasma membrane"/>
    <property type="evidence" value="ECO:0007669"/>
    <property type="project" value="TreeGrafter"/>
</dbReference>
<sequence>MSQHTEFVNTILSSYKPIDVSSIVRHRYNHAELLNEEISDWLRERAKIEEIYASSLAKLSQKKINEISNSGIFAGVWASVINQTKNASKASASFAEKVSQDIELPLRKFCTKSGQWSDIKELNSQLESIAQSFNQNDEKVEKLKRKSMISKHNHQVENAQNSLTENRSQWESHAPYILEQIATVDESRLSILKNTLISYETLEADLSQRIMKSTEVVLNNVLSFEPIDDIAAFSAQAGRSLEHAPHRNFNRGSVSEFSDVHSNKTDSIYESPRSSTKKEESGSSKLRSKVGSIFRPRKGKSASISLSSSQHTPTSYNKPNTFTPHPSNTISGSPVNIFSSTNGDSDVSNLTRISKPAPPPARKSTNGVTLSTSPRPEDLKESISYNTDNFQTIMGETSQGIQSPSLDQREYGNQGLKFTIEDNHIADGNSEEDSAALSNVATQFESRSTQSRRGKSRRDIQSTLFTNIVPSEVNHFVPTNTQITESPTLQSGTQNHQPILGVTSAENAIELPITPTLKTNLPMGMGLKAGVTEHLSANVIDGQVERSSLVGEVSFAFEGEPQSQFFDIKLDGSNALDKITPNYAIMKSLGPTTFRLSSQDVVGPDGKLGFKLLLKNSQQFVPVDFTPYWRIEPDKSRLMLTYKLADSYLVNSPIILKDVTITVPVEGGNAIAAHSRPKVVFNQHTQSVVWKFDELLVRAGVEEKLLCQFDTNGPAVEGRQGIDIKFSLVGYNVFSLSYTLGDSTSEEPEWIPVNTLVSMFSGKFTLHADKNLETLA</sequence>
<feature type="compositionally biased region" description="Polar residues" evidence="3">
    <location>
        <begin position="310"/>
        <end position="352"/>
    </location>
</feature>
<dbReference type="AlphaFoldDB" id="A0A5E8C2Z9"/>
<dbReference type="RefSeq" id="XP_031856256.1">
    <property type="nucleotide sequence ID" value="XM_032000365.1"/>
</dbReference>
<evidence type="ECO:0000313" key="6">
    <source>
        <dbReference type="EMBL" id="VVT57295.1"/>
    </source>
</evidence>
<reference evidence="6 7" key="1">
    <citation type="submission" date="2019-09" db="EMBL/GenBank/DDBJ databases">
        <authorList>
            <person name="Brejova B."/>
        </authorList>
    </citation>
    <scope>NUCLEOTIDE SEQUENCE [LARGE SCALE GENOMIC DNA]</scope>
</reference>
<dbReference type="InterPro" id="IPR028565">
    <property type="entry name" value="MHD"/>
</dbReference>
<dbReference type="SMART" id="SM00055">
    <property type="entry name" value="FCH"/>
    <property type="match status" value="1"/>
</dbReference>
<feature type="region of interest" description="Disordered" evidence="3">
    <location>
        <begin position="244"/>
        <end position="382"/>
    </location>
</feature>
<dbReference type="PANTHER" id="PTHR23065">
    <property type="entry name" value="PROLINE-SERINE-THREONINE PHOSPHATASE INTERACTING PROTEIN 1"/>
    <property type="match status" value="1"/>
</dbReference>
<dbReference type="GeneID" id="43584465"/>
<keyword evidence="2" id="KW-0175">Coiled coil</keyword>
<dbReference type="InterPro" id="IPR031160">
    <property type="entry name" value="F_BAR_dom"/>
</dbReference>
<name>A0A5E8C2Z9_9ASCO</name>
<keyword evidence="1" id="KW-0254">Endocytosis</keyword>
<dbReference type="GO" id="GO:0030139">
    <property type="term" value="C:endocytic vesicle"/>
    <property type="evidence" value="ECO:0007669"/>
    <property type="project" value="TreeGrafter"/>
</dbReference>
<feature type="domain" description="MHD" evidence="4">
    <location>
        <begin position="520"/>
        <end position="769"/>
    </location>
</feature>
<proteinExistence type="predicted"/>
<gene>
    <name evidence="6" type="ORF">SAPINGB_P005651</name>
</gene>